<comment type="caution">
    <text evidence="3">The sequence shown here is derived from an EMBL/GenBank/DDBJ whole genome shotgun (WGS) entry which is preliminary data.</text>
</comment>
<dbReference type="RefSeq" id="WP_085051738.1">
    <property type="nucleotide sequence ID" value="NZ_LNQR01000035.1"/>
</dbReference>
<feature type="transmembrane region" description="Helical" evidence="1">
    <location>
        <begin position="7"/>
        <end position="28"/>
    </location>
</feature>
<dbReference type="Gene3D" id="1.20.144.10">
    <property type="entry name" value="Phosphatidic acid phosphatase type 2/haloperoxidase"/>
    <property type="match status" value="2"/>
</dbReference>
<feature type="transmembrane region" description="Helical" evidence="1">
    <location>
        <begin position="94"/>
        <end position="115"/>
    </location>
</feature>
<organism evidence="3 4">
    <name type="scientific">Candidatus Magnetominusculus xianensis</name>
    <dbReference type="NCBI Taxonomy" id="1748249"/>
    <lineage>
        <taxon>Bacteria</taxon>
        <taxon>Pseudomonadati</taxon>
        <taxon>Nitrospirota</taxon>
        <taxon>Nitrospiria</taxon>
        <taxon>Nitrospirales</taxon>
        <taxon>Nitrospiraceae</taxon>
        <taxon>Candidatus Magnetominusculus</taxon>
    </lineage>
</organism>
<feature type="transmembrane region" description="Helical" evidence="1">
    <location>
        <begin position="206"/>
        <end position="225"/>
    </location>
</feature>
<feature type="transmembrane region" description="Helical" evidence="1">
    <location>
        <begin position="150"/>
        <end position="169"/>
    </location>
</feature>
<protein>
    <submittedName>
        <fullName evidence="3">Phosphoesterase PA-phosphatase</fullName>
    </submittedName>
</protein>
<evidence type="ECO:0000256" key="1">
    <source>
        <dbReference type="SAM" id="Phobius"/>
    </source>
</evidence>
<feature type="transmembrane region" description="Helical" evidence="1">
    <location>
        <begin position="61"/>
        <end position="87"/>
    </location>
</feature>
<gene>
    <name evidence="3" type="ORF">ASN18_1089</name>
</gene>
<feature type="transmembrane region" description="Helical" evidence="1">
    <location>
        <begin position="176"/>
        <end position="194"/>
    </location>
</feature>
<dbReference type="InterPro" id="IPR036938">
    <property type="entry name" value="PAP2/HPO_sf"/>
</dbReference>
<accession>A0ABR5SI54</accession>
<evidence type="ECO:0000313" key="3">
    <source>
        <dbReference type="EMBL" id="KWT90496.1"/>
    </source>
</evidence>
<evidence type="ECO:0000313" key="4">
    <source>
        <dbReference type="Proteomes" id="UP000060487"/>
    </source>
</evidence>
<feature type="transmembrane region" description="Helical" evidence="1">
    <location>
        <begin position="246"/>
        <end position="265"/>
    </location>
</feature>
<dbReference type="CDD" id="cd03396">
    <property type="entry name" value="PAP2_like_6"/>
    <property type="match status" value="1"/>
</dbReference>
<feature type="domain" description="Phosphatidic acid phosphatase type 2/haloperoxidase" evidence="2">
    <location>
        <begin position="96"/>
        <end position="219"/>
    </location>
</feature>
<evidence type="ECO:0000259" key="2">
    <source>
        <dbReference type="SMART" id="SM00014"/>
    </source>
</evidence>
<keyword evidence="1" id="KW-0812">Transmembrane</keyword>
<dbReference type="InterPro" id="IPR000326">
    <property type="entry name" value="PAP2/HPO"/>
</dbReference>
<dbReference type="Pfam" id="PF01569">
    <property type="entry name" value="PAP2"/>
    <property type="match status" value="1"/>
</dbReference>
<proteinExistence type="predicted"/>
<name>A0ABR5SI54_9BACT</name>
<keyword evidence="4" id="KW-1185">Reference proteome</keyword>
<keyword evidence="1" id="KW-1133">Transmembrane helix</keyword>
<dbReference type="SMART" id="SM00014">
    <property type="entry name" value="acidPPc"/>
    <property type="match status" value="1"/>
</dbReference>
<keyword evidence="1" id="KW-0472">Membrane</keyword>
<sequence length="421" mass="47256">MRRTYRALWLPEFLALLAVVSVTTVVLIKTPIDIGIERYFYGASSSKMTWFLTNRFPWKQLYYYASVPAALTAAASVLVLILGYINFKYKKYRLYAIYLILALVIGPGLLVNLTLKNYWGRPRPVEIKTFGGMWDYQHVLQKGEGGRGKSFPSGHASIGYYFFAFYFIFRRKKRAIAFWSLAAAYGTLLGVTRMSMGGHFLSDVLWSGYIVFFSSWALYYFILRIPQREDSAIGAPDIQLSFRKKVLIVLVYCVIAAGIMMGVLLTTPVYKDIHHTSDEAYVKPYNISVRCSECNVNISFVNNGVLTITGTVQGAGLPGNYIQESFDVGKRFLLAEYKYNLRPHGIYSELTANLNIIVGASTNSVLSLSVDVEDGDITFQTPEMGVIVPQYIFINLKNGQLSLPESLRDKSINLSGTAAVK</sequence>
<reference evidence="3 4" key="1">
    <citation type="submission" date="2015-11" db="EMBL/GenBank/DDBJ databases">
        <authorList>
            <person name="Lin W."/>
        </authorList>
    </citation>
    <scope>NUCLEOTIDE SEQUENCE [LARGE SCALE GENOMIC DNA]</scope>
    <source>
        <strain evidence="3 4">HCH-1</strain>
    </source>
</reference>
<dbReference type="SUPFAM" id="SSF48317">
    <property type="entry name" value="Acid phosphatase/Vanadium-dependent haloperoxidase"/>
    <property type="match status" value="1"/>
</dbReference>
<dbReference type="Proteomes" id="UP000060487">
    <property type="component" value="Unassembled WGS sequence"/>
</dbReference>
<dbReference type="EMBL" id="LNQR01000035">
    <property type="protein sequence ID" value="KWT90496.1"/>
    <property type="molecule type" value="Genomic_DNA"/>
</dbReference>